<reference evidence="1" key="2">
    <citation type="submission" date="2018-08" db="UniProtKB">
        <authorList>
            <consortium name="EnsemblPlants"/>
        </authorList>
    </citation>
    <scope>IDENTIFICATION</scope>
    <source>
        <strain evidence="1">Yugu1</strain>
    </source>
</reference>
<reference evidence="2" key="1">
    <citation type="journal article" date="2012" name="Nat. Biotechnol.">
        <title>Reference genome sequence of the model plant Setaria.</title>
        <authorList>
            <person name="Bennetzen J.L."/>
            <person name="Schmutz J."/>
            <person name="Wang H."/>
            <person name="Percifield R."/>
            <person name="Hawkins J."/>
            <person name="Pontaroli A.C."/>
            <person name="Estep M."/>
            <person name="Feng L."/>
            <person name="Vaughn J.N."/>
            <person name="Grimwood J."/>
            <person name="Jenkins J."/>
            <person name="Barry K."/>
            <person name="Lindquist E."/>
            <person name="Hellsten U."/>
            <person name="Deshpande S."/>
            <person name="Wang X."/>
            <person name="Wu X."/>
            <person name="Mitros T."/>
            <person name="Triplett J."/>
            <person name="Yang X."/>
            <person name="Ye C.Y."/>
            <person name="Mauro-Herrera M."/>
            <person name="Wang L."/>
            <person name="Li P."/>
            <person name="Sharma M."/>
            <person name="Sharma R."/>
            <person name="Ronald P.C."/>
            <person name="Panaud O."/>
            <person name="Kellogg E.A."/>
            <person name="Brutnell T.P."/>
            <person name="Doust A.N."/>
            <person name="Tuskan G.A."/>
            <person name="Rokhsar D."/>
            <person name="Devos K.M."/>
        </authorList>
    </citation>
    <scope>NUCLEOTIDE SEQUENCE [LARGE SCALE GENOMIC DNA]</scope>
    <source>
        <strain evidence="2">cv. Yugu1</strain>
    </source>
</reference>
<accession>K3XSK7</accession>
<dbReference type="HOGENOM" id="CLU_3145325_0_0_1"/>
<dbReference type="EMBL" id="AGNK02003376">
    <property type="status" value="NOT_ANNOTATED_CDS"/>
    <property type="molecule type" value="Genomic_DNA"/>
</dbReference>
<dbReference type="Proteomes" id="UP000004995">
    <property type="component" value="Unassembled WGS sequence"/>
</dbReference>
<name>K3XSK7_SETIT</name>
<protein>
    <submittedName>
        <fullName evidence="1">Uncharacterized protein</fullName>
    </submittedName>
</protein>
<dbReference type="AlphaFoldDB" id="K3XSK7"/>
<proteinExistence type="predicted"/>
<dbReference type="InParanoid" id="K3XSK7"/>
<evidence type="ECO:0000313" key="2">
    <source>
        <dbReference type="Proteomes" id="UP000004995"/>
    </source>
</evidence>
<sequence length="49" mass="5565">MDHGGALDGASPGPHLHRGGHDTKLKWRLFDLSHNILRKIRVRTRNTLL</sequence>
<organism evidence="1 2">
    <name type="scientific">Setaria italica</name>
    <name type="common">Foxtail millet</name>
    <name type="synonym">Panicum italicum</name>
    <dbReference type="NCBI Taxonomy" id="4555"/>
    <lineage>
        <taxon>Eukaryota</taxon>
        <taxon>Viridiplantae</taxon>
        <taxon>Streptophyta</taxon>
        <taxon>Embryophyta</taxon>
        <taxon>Tracheophyta</taxon>
        <taxon>Spermatophyta</taxon>
        <taxon>Magnoliopsida</taxon>
        <taxon>Liliopsida</taxon>
        <taxon>Poales</taxon>
        <taxon>Poaceae</taxon>
        <taxon>PACMAD clade</taxon>
        <taxon>Panicoideae</taxon>
        <taxon>Panicodae</taxon>
        <taxon>Paniceae</taxon>
        <taxon>Cenchrinae</taxon>
        <taxon>Setaria</taxon>
    </lineage>
</organism>
<dbReference type="EnsemblPlants" id="KQL07796">
    <property type="protein sequence ID" value="KQL07796"/>
    <property type="gene ID" value="SETIT_004906mg"/>
</dbReference>
<keyword evidence="2" id="KW-1185">Reference proteome</keyword>
<dbReference type="Gramene" id="KQL07796">
    <property type="protein sequence ID" value="KQL07796"/>
    <property type="gene ID" value="SETIT_004906mg"/>
</dbReference>
<evidence type="ECO:0000313" key="1">
    <source>
        <dbReference type="EnsemblPlants" id="KQL07796"/>
    </source>
</evidence>